<feature type="non-terminal residue" evidence="2">
    <location>
        <position position="1"/>
    </location>
</feature>
<reference evidence="2" key="1">
    <citation type="submission" date="2023-06" db="EMBL/GenBank/DDBJ databases">
        <title>Genome-scale phylogeny and comparative genomics of the fungal order Sordariales.</title>
        <authorList>
            <consortium name="Lawrence Berkeley National Laboratory"/>
            <person name="Hensen N."/>
            <person name="Bonometti L."/>
            <person name="Westerberg I."/>
            <person name="Brannstrom I.O."/>
            <person name="Guillou S."/>
            <person name="Cros-Aarteil S."/>
            <person name="Calhoun S."/>
            <person name="Haridas S."/>
            <person name="Kuo A."/>
            <person name="Mondo S."/>
            <person name="Pangilinan J."/>
            <person name="Riley R."/>
            <person name="LaButti K."/>
            <person name="Andreopoulos B."/>
            <person name="Lipzen A."/>
            <person name="Chen C."/>
            <person name="Yanf M."/>
            <person name="Daum C."/>
            <person name="Ng V."/>
            <person name="Clum A."/>
            <person name="Steindorff A."/>
            <person name="Ohm R."/>
            <person name="Martin F."/>
            <person name="Silar P."/>
            <person name="Natvig D."/>
            <person name="Lalanne C."/>
            <person name="Gautier V."/>
            <person name="Ament-velasquez S.L."/>
            <person name="Kruys A."/>
            <person name="Hutchinson M.I."/>
            <person name="Powell A.J."/>
            <person name="Barry K."/>
            <person name="Miller A.N."/>
            <person name="Grigoriev I.V."/>
            <person name="Debuchy R."/>
            <person name="Gladieux P."/>
            <person name="Thoren M.H."/>
            <person name="Johannesson H."/>
        </authorList>
    </citation>
    <scope>NUCLEOTIDE SEQUENCE</scope>
    <source>
        <strain evidence="2">SMH3391-2</strain>
    </source>
</reference>
<keyword evidence="3" id="KW-1185">Reference proteome</keyword>
<organism evidence="2 3">
    <name type="scientific">Bombardia bombarda</name>
    <dbReference type="NCBI Taxonomy" id="252184"/>
    <lineage>
        <taxon>Eukaryota</taxon>
        <taxon>Fungi</taxon>
        <taxon>Dikarya</taxon>
        <taxon>Ascomycota</taxon>
        <taxon>Pezizomycotina</taxon>
        <taxon>Sordariomycetes</taxon>
        <taxon>Sordariomycetidae</taxon>
        <taxon>Sordariales</taxon>
        <taxon>Lasiosphaeriaceae</taxon>
        <taxon>Bombardia</taxon>
    </lineage>
</organism>
<dbReference type="Gene3D" id="2.20.70.10">
    <property type="match status" value="1"/>
</dbReference>
<protein>
    <recommendedName>
        <fullName evidence="4">WW domain-containing protein</fullName>
    </recommendedName>
</protein>
<feature type="non-terminal residue" evidence="2">
    <location>
        <position position="250"/>
    </location>
</feature>
<evidence type="ECO:0000256" key="1">
    <source>
        <dbReference type="SAM" id="MobiDB-lite"/>
    </source>
</evidence>
<name>A0AA39X9M9_9PEZI</name>
<dbReference type="EMBL" id="JAULSR010000002">
    <property type="protein sequence ID" value="KAK0629472.1"/>
    <property type="molecule type" value="Genomic_DNA"/>
</dbReference>
<dbReference type="Proteomes" id="UP001174934">
    <property type="component" value="Unassembled WGS sequence"/>
</dbReference>
<evidence type="ECO:0008006" key="4">
    <source>
        <dbReference type="Google" id="ProtNLM"/>
    </source>
</evidence>
<proteinExistence type="predicted"/>
<accession>A0AA39X9M9</accession>
<comment type="caution">
    <text evidence="2">The sequence shown here is derived from an EMBL/GenBank/DDBJ whole genome shotgun (WGS) entry which is preliminary data.</text>
</comment>
<evidence type="ECO:0000313" key="3">
    <source>
        <dbReference type="Proteomes" id="UP001174934"/>
    </source>
</evidence>
<feature type="region of interest" description="Disordered" evidence="1">
    <location>
        <begin position="93"/>
        <end position="129"/>
    </location>
</feature>
<evidence type="ECO:0000313" key="2">
    <source>
        <dbReference type="EMBL" id="KAK0629472.1"/>
    </source>
</evidence>
<sequence>PSAVIPLHARRSMEDELLRPLPAGWVRAFDRKTKHQFFVDTSANPSRSIWSHPYDDEPYLRTLSAPERDRICSPNTGLHDTAAARLHTEQIAGESTDEDSNLLDHLPHPDEGIAGAHQQGGGGGDRRTVGRKLKDKITGMTHEQRVAARARREKEEQELYREHQILRRGMRGAMDTGRPQLLGEDDNGVKMFLEPPRHTFPGVVDVKRLSPYMVEVFYEPGQWPGPLGRYVRPEGDMYGYGYGGYDCGEY</sequence>
<gene>
    <name evidence="2" type="ORF">B0T17DRAFT_469620</name>
</gene>
<dbReference type="AlphaFoldDB" id="A0AA39X9M9"/>